<keyword evidence="3" id="KW-1185">Reference proteome</keyword>
<feature type="transmembrane region" description="Helical" evidence="1">
    <location>
        <begin position="21"/>
        <end position="41"/>
    </location>
</feature>
<dbReference type="Proteomes" id="UP000019202">
    <property type="component" value="Unassembled WGS sequence"/>
</dbReference>
<evidence type="ECO:0000256" key="1">
    <source>
        <dbReference type="SAM" id="Phobius"/>
    </source>
</evidence>
<evidence type="ECO:0000313" key="3">
    <source>
        <dbReference type="Proteomes" id="UP000019202"/>
    </source>
</evidence>
<reference evidence="2" key="1">
    <citation type="submission" date="2013-11" db="EMBL/GenBank/DDBJ databases">
        <title>Draft genome sequence and annotation of the entomopathogenic bacteria, Xenorhabdus cabanillasi strain JM26 and Xenorhabdus szentirmai strain DSM 16338.</title>
        <authorList>
            <person name="Gualtieri M."/>
            <person name="Ogier J.C."/>
            <person name="Pages S."/>
            <person name="Givaudan A."/>
            <person name="Gaudriault S."/>
        </authorList>
    </citation>
    <scope>NUCLEOTIDE SEQUENCE [LARGE SCALE GENOMIC DNA]</scope>
    <source>
        <strain evidence="2">DSM 16338</strain>
    </source>
</reference>
<keyword evidence="1" id="KW-0812">Transmembrane</keyword>
<dbReference type="EMBL" id="CBXF010000134">
    <property type="protein sequence ID" value="CDL85454.1"/>
    <property type="molecule type" value="Genomic_DNA"/>
</dbReference>
<dbReference type="AlphaFoldDB" id="W1J414"/>
<protein>
    <submittedName>
        <fullName evidence="2">Uncharacterized protein</fullName>
    </submittedName>
</protein>
<organism evidence="2 3">
    <name type="scientific">Xenorhabdus szentirmaii DSM 16338</name>
    <dbReference type="NCBI Taxonomy" id="1427518"/>
    <lineage>
        <taxon>Bacteria</taxon>
        <taxon>Pseudomonadati</taxon>
        <taxon>Pseudomonadota</taxon>
        <taxon>Gammaproteobacteria</taxon>
        <taxon>Enterobacterales</taxon>
        <taxon>Morganellaceae</taxon>
        <taxon>Xenorhabdus</taxon>
    </lineage>
</organism>
<name>W1J414_9GAMM</name>
<proteinExistence type="predicted"/>
<evidence type="ECO:0000313" key="2">
    <source>
        <dbReference type="EMBL" id="CDL85454.1"/>
    </source>
</evidence>
<comment type="caution">
    <text evidence="2">The sequence shown here is derived from an EMBL/GenBank/DDBJ whole genome shotgun (WGS) entry which is preliminary data.</text>
</comment>
<keyword evidence="1" id="KW-0472">Membrane</keyword>
<accession>W1J414</accession>
<keyword evidence="1" id="KW-1133">Transmembrane helix</keyword>
<gene>
    <name evidence="2" type="ORF">XSR1_710008</name>
</gene>
<sequence>MRIILTIMFHIYIDKIIIRKLCFILMLALFSHVYFIVLKSVTHTYLTLRYRVDI</sequence>